<dbReference type="PROSITE" id="PS51387">
    <property type="entry name" value="FAD_PCMH"/>
    <property type="match status" value="1"/>
</dbReference>
<keyword evidence="3" id="KW-0285">Flavoprotein</keyword>
<dbReference type="InterPro" id="IPR016169">
    <property type="entry name" value="FAD-bd_PCMH_sub2"/>
</dbReference>
<proteinExistence type="inferred from homology"/>
<dbReference type="PANTHER" id="PTHR42973:SF39">
    <property type="entry name" value="FAD-BINDING PCMH-TYPE DOMAIN-CONTAINING PROTEIN"/>
    <property type="match status" value="1"/>
</dbReference>
<dbReference type="PROSITE" id="PS00862">
    <property type="entry name" value="OX2_COVAL_FAD"/>
    <property type="match status" value="1"/>
</dbReference>
<keyword evidence="4" id="KW-0274">FAD</keyword>
<dbReference type="GO" id="GO:0016491">
    <property type="term" value="F:oxidoreductase activity"/>
    <property type="evidence" value="ECO:0007669"/>
    <property type="project" value="UniProtKB-KW"/>
</dbReference>
<evidence type="ECO:0000256" key="4">
    <source>
        <dbReference type="ARBA" id="ARBA00022827"/>
    </source>
</evidence>
<gene>
    <name evidence="8" type="ORF">IFR04_007715</name>
</gene>
<dbReference type="Gene3D" id="3.40.462.20">
    <property type="match status" value="1"/>
</dbReference>
<dbReference type="GO" id="GO:0071949">
    <property type="term" value="F:FAD binding"/>
    <property type="evidence" value="ECO:0007669"/>
    <property type="project" value="InterPro"/>
</dbReference>
<dbReference type="PANTHER" id="PTHR42973">
    <property type="entry name" value="BINDING OXIDOREDUCTASE, PUTATIVE (AFU_ORTHOLOGUE AFUA_1G17690)-RELATED"/>
    <property type="match status" value="1"/>
</dbReference>
<comment type="similarity">
    <text evidence="2">Belongs to the oxygen-dependent FAD-linked oxidoreductase family.</text>
</comment>
<name>A0A8H7TCM0_9HELO</name>
<evidence type="ECO:0000256" key="1">
    <source>
        <dbReference type="ARBA" id="ARBA00001974"/>
    </source>
</evidence>
<reference evidence="8" key="1">
    <citation type="submission" date="2021-02" db="EMBL/GenBank/DDBJ databases">
        <title>Genome sequence Cadophora malorum strain M34.</title>
        <authorList>
            <person name="Stefanovic E."/>
            <person name="Vu D."/>
            <person name="Scully C."/>
            <person name="Dijksterhuis J."/>
            <person name="Roader J."/>
            <person name="Houbraken J."/>
        </authorList>
    </citation>
    <scope>NUCLEOTIDE SEQUENCE</scope>
    <source>
        <strain evidence="8">M34</strain>
    </source>
</reference>
<comment type="caution">
    <text evidence="8">The sequence shown here is derived from an EMBL/GenBank/DDBJ whole genome shotgun (WGS) entry which is preliminary data.</text>
</comment>
<evidence type="ECO:0000313" key="9">
    <source>
        <dbReference type="Proteomes" id="UP000664132"/>
    </source>
</evidence>
<feature type="signal peptide" evidence="6">
    <location>
        <begin position="1"/>
        <end position="19"/>
    </location>
</feature>
<dbReference type="InterPro" id="IPR006093">
    <property type="entry name" value="Oxy_OxRdtase_FAD_BS"/>
</dbReference>
<dbReference type="SUPFAM" id="SSF56176">
    <property type="entry name" value="FAD-binding/transporter-associated domain-like"/>
    <property type="match status" value="1"/>
</dbReference>
<dbReference type="InterPro" id="IPR036318">
    <property type="entry name" value="FAD-bd_PCMH-like_sf"/>
</dbReference>
<dbReference type="AlphaFoldDB" id="A0A8H7TCM0"/>
<feature type="domain" description="FAD-binding PCMH-type" evidence="7">
    <location>
        <begin position="117"/>
        <end position="280"/>
    </location>
</feature>
<dbReference type="InterPro" id="IPR050416">
    <property type="entry name" value="FAD-linked_Oxidoreductase"/>
</dbReference>
<evidence type="ECO:0000256" key="3">
    <source>
        <dbReference type="ARBA" id="ARBA00022630"/>
    </source>
</evidence>
<protein>
    <recommendedName>
        <fullName evidence="7">FAD-binding PCMH-type domain-containing protein</fullName>
    </recommendedName>
</protein>
<evidence type="ECO:0000256" key="2">
    <source>
        <dbReference type="ARBA" id="ARBA00005466"/>
    </source>
</evidence>
<evidence type="ECO:0000256" key="6">
    <source>
        <dbReference type="SAM" id="SignalP"/>
    </source>
</evidence>
<accession>A0A8H7TCM0</accession>
<dbReference type="OrthoDB" id="9983560at2759"/>
<dbReference type="Pfam" id="PF01565">
    <property type="entry name" value="FAD_binding_4"/>
    <property type="match status" value="1"/>
</dbReference>
<organism evidence="8 9">
    <name type="scientific">Cadophora malorum</name>
    <dbReference type="NCBI Taxonomy" id="108018"/>
    <lineage>
        <taxon>Eukaryota</taxon>
        <taxon>Fungi</taxon>
        <taxon>Dikarya</taxon>
        <taxon>Ascomycota</taxon>
        <taxon>Pezizomycotina</taxon>
        <taxon>Leotiomycetes</taxon>
        <taxon>Helotiales</taxon>
        <taxon>Ploettnerulaceae</taxon>
        <taxon>Cadophora</taxon>
    </lineage>
</organism>
<feature type="chain" id="PRO_5034987188" description="FAD-binding PCMH-type domain-containing protein" evidence="6">
    <location>
        <begin position="20"/>
        <end position="611"/>
    </location>
</feature>
<dbReference type="EMBL" id="JAFJYH010000112">
    <property type="protein sequence ID" value="KAG4419119.1"/>
    <property type="molecule type" value="Genomic_DNA"/>
</dbReference>
<evidence type="ECO:0000259" key="7">
    <source>
        <dbReference type="PROSITE" id="PS51387"/>
    </source>
</evidence>
<dbReference type="InterPro" id="IPR016166">
    <property type="entry name" value="FAD-bd_PCMH"/>
</dbReference>
<keyword evidence="6" id="KW-0732">Signal</keyword>
<keyword evidence="9" id="KW-1185">Reference proteome</keyword>
<dbReference type="Gene3D" id="3.30.465.10">
    <property type="match status" value="2"/>
</dbReference>
<dbReference type="Proteomes" id="UP000664132">
    <property type="component" value="Unassembled WGS sequence"/>
</dbReference>
<keyword evidence="5" id="KW-0560">Oxidoreductase</keyword>
<comment type="cofactor">
    <cofactor evidence="1">
        <name>FAD</name>
        <dbReference type="ChEBI" id="CHEBI:57692"/>
    </cofactor>
</comment>
<dbReference type="InterPro" id="IPR006094">
    <property type="entry name" value="Oxid_FAD_bind_N"/>
</dbReference>
<evidence type="ECO:0000313" key="8">
    <source>
        <dbReference type="EMBL" id="KAG4419119.1"/>
    </source>
</evidence>
<sequence length="611" mass="65520">MVTSKILVASIFLIHTTASSSPCKNNPLSSSWPSPSDWNSLNNSIGNSLLSTIPVASSCWAGNPFNSSISCSTVETNWTSSIFHAALPESIGTPAFANNSCLPPGSTGYLESQGCHLGGLPSYIVNATNASDVAFAMKWAADRNMRIVVKGTGHDLAGRSSGAFGLSIWTRNFKDIKRQRTWTIPGSNETEDVFVFGSGANWGEILKAAMAEGRLVTTGQDPSHLWSGLSEVLQVTVATTTGEVLVANDVENTDLFWAIRGGGGGQFGVVTEYVIKHFPQPSNVVFGSMSISPIGAAGVNSSWYAAAILLKALPDLMDAGIAGAITMASGQSSLRFSQTVGNGTSGVVAGPVFWAWNTTTDWMDNLIIPITTKIRAMGSNATLSVNYSANVVSNYSSFYKSISGSDTAGGGGVSASRLLGRAHLSDLPDQKLVSYLRRSLISENATAGTYATAGFSGGPGVQNAPQERWGSLLPAWRDAYLHFYVGGASTTINETTTPHAALRENAKWIEENKESLFREWAPTSGAYLNEANPYNVQFKHDFYGDSYQGLVDVKRKYDSTQSLFVLAGVGSDGWDYDLQTGTLCRVEHEKSNEWNIHVTIIKPYFRKREPQ</sequence>
<evidence type="ECO:0000256" key="5">
    <source>
        <dbReference type="ARBA" id="ARBA00023002"/>
    </source>
</evidence>